<dbReference type="Pfam" id="PF13705">
    <property type="entry name" value="TRC8_N"/>
    <property type="match status" value="1"/>
</dbReference>
<accession>A0A915JQ12</accession>
<keyword evidence="2 10" id="KW-0812">Transmembrane</keyword>
<feature type="compositionally biased region" description="Polar residues" evidence="9">
    <location>
        <begin position="610"/>
        <end position="627"/>
    </location>
</feature>
<dbReference type="GO" id="GO:0036513">
    <property type="term" value="C:Derlin-1 retrotranslocation complex"/>
    <property type="evidence" value="ECO:0007669"/>
    <property type="project" value="TreeGrafter"/>
</dbReference>
<dbReference type="PANTHER" id="PTHR22763:SF163">
    <property type="entry name" value="E3 UBIQUITIN-PROTEIN LIGASE RNF139"/>
    <property type="match status" value="1"/>
</dbReference>
<feature type="transmembrane region" description="Helical" evidence="10">
    <location>
        <begin position="106"/>
        <end position="132"/>
    </location>
</feature>
<evidence type="ECO:0000256" key="10">
    <source>
        <dbReference type="SAM" id="Phobius"/>
    </source>
</evidence>
<dbReference type="GO" id="GO:0008270">
    <property type="term" value="F:zinc ion binding"/>
    <property type="evidence" value="ECO:0007669"/>
    <property type="project" value="UniProtKB-KW"/>
</dbReference>
<dbReference type="InterPro" id="IPR013083">
    <property type="entry name" value="Znf_RING/FYVE/PHD"/>
</dbReference>
<feature type="region of interest" description="Disordered" evidence="9">
    <location>
        <begin position="602"/>
        <end position="628"/>
    </location>
</feature>
<keyword evidence="5" id="KW-0862">Zinc</keyword>
<evidence type="ECO:0000256" key="6">
    <source>
        <dbReference type="ARBA" id="ARBA00022989"/>
    </source>
</evidence>
<protein>
    <submittedName>
        <fullName evidence="13">RING-type domain-containing protein</fullName>
    </submittedName>
</protein>
<evidence type="ECO:0000256" key="5">
    <source>
        <dbReference type="ARBA" id="ARBA00022833"/>
    </source>
</evidence>
<dbReference type="Proteomes" id="UP000887565">
    <property type="component" value="Unplaced"/>
</dbReference>
<evidence type="ECO:0000256" key="7">
    <source>
        <dbReference type="ARBA" id="ARBA00023136"/>
    </source>
</evidence>
<dbReference type="PROSITE" id="PS50089">
    <property type="entry name" value="ZF_RING_2"/>
    <property type="match status" value="1"/>
</dbReference>
<feature type="transmembrane region" description="Helical" evidence="10">
    <location>
        <begin position="62"/>
        <end position="86"/>
    </location>
</feature>
<dbReference type="GO" id="GO:0036503">
    <property type="term" value="P:ERAD pathway"/>
    <property type="evidence" value="ECO:0007669"/>
    <property type="project" value="TreeGrafter"/>
</dbReference>
<dbReference type="Gene3D" id="3.30.40.10">
    <property type="entry name" value="Zinc/RING finger domain, C3HC4 (zinc finger)"/>
    <property type="match status" value="1"/>
</dbReference>
<evidence type="ECO:0000313" key="13">
    <source>
        <dbReference type="WBParaSite" id="nRc.2.0.1.t28300-RA"/>
    </source>
</evidence>
<dbReference type="WBParaSite" id="nRc.2.0.1.t28300-RA">
    <property type="protein sequence ID" value="nRc.2.0.1.t28300-RA"/>
    <property type="gene ID" value="nRc.2.0.1.g28300"/>
</dbReference>
<evidence type="ECO:0000256" key="3">
    <source>
        <dbReference type="ARBA" id="ARBA00022723"/>
    </source>
</evidence>
<evidence type="ECO:0000256" key="8">
    <source>
        <dbReference type="PROSITE-ProRule" id="PRU00175"/>
    </source>
</evidence>
<dbReference type="InterPro" id="IPR050731">
    <property type="entry name" value="HRD1_E3_ubiq-ligases"/>
</dbReference>
<feature type="region of interest" description="Disordered" evidence="9">
    <location>
        <begin position="694"/>
        <end position="718"/>
    </location>
</feature>
<dbReference type="InterPro" id="IPR001841">
    <property type="entry name" value="Znf_RING"/>
</dbReference>
<organism evidence="12 13">
    <name type="scientific">Romanomermis culicivorax</name>
    <name type="common">Nematode worm</name>
    <dbReference type="NCBI Taxonomy" id="13658"/>
    <lineage>
        <taxon>Eukaryota</taxon>
        <taxon>Metazoa</taxon>
        <taxon>Ecdysozoa</taxon>
        <taxon>Nematoda</taxon>
        <taxon>Enoplea</taxon>
        <taxon>Dorylaimia</taxon>
        <taxon>Mermithida</taxon>
        <taxon>Mermithoidea</taxon>
        <taxon>Mermithidae</taxon>
        <taxon>Romanomermis</taxon>
    </lineage>
</organism>
<dbReference type="GO" id="GO:0061630">
    <property type="term" value="F:ubiquitin protein ligase activity"/>
    <property type="evidence" value="ECO:0007669"/>
    <property type="project" value="TreeGrafter"/>
</dbReference>
<name>A0A915JQ12_ROMCU</name>
<dbReference type="Pfam" id="PF13923">
    <property type="entry name" value="zf-C3HC4_2"/>
    <property type="match status" value="1"/>
</dbReference>
<feature type="domain" description="RING-type" evidence="11">
    <location>
        <begin position="190"/>
        <end position="230"/>
    </location>
</feature>
<keyword evidence="7 10" id="KW-0472">Membrane</keyword>
<feature type="transmembrane region" description="Helical" evidence="10">
    <location>
        <begin position="29"/>
        <end position="50"/>
    </location>
</feature>
<dbReference type="SUPFAM" id="SSF57850">
    <property type="entry name" value="RING/U-box"/>
    <property type="match status" value="1"/>
</dbReference>
<dbReference type="PANTHER" id="PTHR22763">
    <property type="entry name" value="RING ZINC FINGER PROTEIN"/>
    <property type="match status" value="1"/>
</dbReference>
<evidence type="ECO:0000256" key="1">
    <source>
        <dbReference type="ARBA" id="ARBA00004141"/>
    </source>
</evidence>
<dbReference type="InterPro" id="IPR025754">
    <property type="entry name" value="TRC8_N_dom"/>
</dbReference>
<reference evidence="13" key="1">
    <citation type="submission" date="2022-11" db="UniProtKB">
        <authorList>
            <consortium name="WormBaseParasite"/>
        </authorList>
    </citation>
    <scope>IDENTIFICATION</scope>
</reference>
<evidence type="ECO:0000259" key="11">
    <source>
        <dbReference type="PROSITE" id="PS50089"/>
    </source>
</evidence>
<feature type="compositionally biased region" description="Basic residues" evidence="9">
    <location>
        <begin position="501"/>
        <end position="526"/>
    </location>
</feature>
<keyword evidence="4 8" id="KW-0863">Zinc-finger</keyword>
<sequence>MALLHVFQTVTDKILNRLMAAGDFRFFKHVRPVCATLFIIFVPFTFLFSVWSTFGDQMFNPWILSVALFAVELIFKIANTLIIYSVTLIDVQILNFNPQTEIVIDYLQICGSCTEFIFGILLFFNGLWILFFDQGGLLRSVMIGIHAYFNIYQQIVRGWESLKRRNRCSKTLDSLRNASQSEIDDHDDVCPICFQRLCEGLTKITNCGHYYHTFCIKKLLHRQDKCPLCHRIISNIYAVNIQISNTFDPYRLECPDRFGVARITMQRMESVGGIRIDNMISVYCESLSKMFPSQRDFTEPDLEKCRWTKYHEIPSNFEPSMTCHGEEFIAGIVRQESTMYGFLCCTLRDRKKRNCEQVLYNWPSQDEPEVIVEKRPLLLTGFGFRNGQVVIEHCDYEVKSQSIVNIMDQRSPAFSSPGTGHTEPADFRSSNKFLAVLSSSEEARPSPPTPFFRKSSTRKRKSFGPPGITPKGFKGTISPKIESTEEESEEEQKKSVSTTLKPKKTKKTRLLSTKAPKKKKMKKLRKETRESETLSSLPSSSQLEKETGDDEEESFTTTTKKILPTTKILPLKSAEKSVESISTNDNFTVSMGDVKKLSQFMSKSAEKKNTTSIGETRQPVPKSSSLENSDREVIYIDFPSGSTDTKFDRKTATLLDKGDVEVEYLYFDEIGNPVTPPPKNASVQLKSVTVEIQHENSDDESKILESKDNGNDNNENKKEISRIEKVELLKISKNTTSTTTKIRKANGATDKPSTTKSPFVAKATTTITTRKFLTTTTKRRRFRIIIKLDIFGGQGCL</sequence>
<dbReference type="GO" id="GO:0043161">
    <property type="term" value="P:proteasome-mediated ubiquitin-dependent protein catabolic process"/>
    <property type="evidence" value="ECO:0007669"/>
    <property type="project" value="TreeGrafter"/>
</dbReference>
<dbReference type="AlphaFoldDB" id="A0A915JQ12"/>
<evidence type="ECO:0000256" key="2">
    <source>
        <dbReference type="ARBA" id="ARBA00022692"/>
    </source>
</evidence>
<feature type="region of interest" description="Disordered" evidence="9">
    <location>
        <begin position="438"/>
        <end position="561"/>
    </location>
</feature>
<proteinExistence type="predicted"/>
<evidence type="ECO:0000256" key="9">
    <source>
        <dbReference type="SAM" id="MobiDB-lite"/>
    </source>
</evidence>
<keyword evidence="12" id="KW-1185">Reference proteome</keyword>
<keyword evidence="3" id="KW-0479">Metal-binding</keyword>
<evidence type="ECO:0000256" key="4">
    <source>
        <dbReference type="ARBA" id="ARBA00022771"/>
    </source>
</evidence>
<evidence type="ECO:0000313" key="12">
    <source>
        <dbReference type="Proteomes" id="UP000887565"/>
    </source>
</evidence>
<comment type="subcellular location">
    <subcellularLocation>
        <location evidence="1">Membrane</location>
        <topology evidence="1">Multi-pass membrane protein</topology>
    </subcellularLocation>
</comment>
<feature type="compositionally biased region" description="Low complexity" evidence="9">
    <location>
        <begin position="533"/>
        <end position="542"/>
    </location>
</feature>
<dbReference type="SMART" id="SM00184">
    <property type="entry name" value="RING"/>
    <property type="match status" value="1"/>
</dbReference>
<keyword evidence="6 10" id="KW-1133">Transmembrane helix</keyword>